<feature type="transmembrane region" description="Helical" evidence="2">
    <location>
        <begin position="291"/>
        <end position="312"/>
    </location>
</feature>
<dbReference type="RefSeq" id="XP_002545678.1">
    <property type="nucleotide sequence ID" value="XM_002545632.1"/>
</dbReference>
<keyword evidence="2" id="KW-0472">Membrane</keyword>
<dbReference type="HOGENOM" id="CLU_020178_0_1_1"/>
<dbReference type="eggNOG" id="ENOG502QUA0">
    <property type="taxonomic scope" value="Eukaryota"/>
</dbReference>
<name>C5M320_CANTT</name>
<dbReference type="InterPro" id="IPR053001">
    <property type="entry name" value="MNNG_permease-like"/>
</dbReference>
<dbReference type="EMBL" id="GG692395">
    <property type="protein sequence ID" value="EER35720.1"/>
    <property type="molecule type" value="Genomic_DNA"/>
</dbReference>
<feature type="transmembrane region" description="Helical" evidence="2">
    <location>
        <begin position="451"/>
        <end position="473"/>
    </location>
</feature>
<feature type="domain" description="DUF3533" evidence="3">
    <location>
        <begin position="79"/>
        <end position="458"/>
    </location>
</feature>
<feature type="transmembrane region" description="Helical" evidence="2">
    <location>
        <begin position="362"/>
        <end position="389"/>
    </location>
</feature>
<proteinExistence type="predicted"/>
<evidence type="ECO:0000256" key="1">
    <source>
        <dbReference type="SAM" id="MobiDB-lite"/>
    </source>
</evidence>
<keyword evidence="5" id="KW-1185">Reference proteome</keyword>
<dbReference type="PANTHER" id="PTHR34814:SF1">
    <property type="entry name" value="NITROSOGUANIDINE RESISTANCE PROTEIN SNG1"/>
    <property type="match status" value="1"/>
</dbReference>
<keyword evidence="2" id="KW-1133">Transmembrane helix</keyword>
<protein>
    <recommendedName>
        <fullName evidence="3">DUF3533 domain-containing protein</fullName>
    </recommendedName>
</protein>
<dbReference type="InterPro" id="IPR022703">
    <property type="entry name" value="DUF3533"/>
</dbReference>
<dbReference type="GeneID" id="8296084"/>
<dbReference type="GO" id="GO:0016020">
    <property type="term" value="C:membrane"/>
    <property type="evidence" value="ECO:0007669"/>
    <property type="project" value="TreeGrafter"/>
</dbReference>
<dbReference type="Pfam" id="PF12051">
    <property type="entry name" value="DUF3533"/>
    <property type="match status" value="1"/>
</dbReference>
<dbReference type="OrthoDB" id="2140105at2759"/>
<feature type="transmembrane region" description="Helical" evidence="2">
    <location>
        <begin position="72"/>
        <end position="95"/>
    </location>
</feature>
<sequence>MSSKMSSEEDSSQEPKTLTPGVNIPPEDTTQNHPHYHAMANAVNDRRHSMSNKIHKGFSFFSRRFATQRKKIAARFALNYLIMSVGILGIFSIYWGSFYKIDGRVKNMNNLVVIEDVDTIDGIPPLFGTTLNEVVSSPEGRYRGNWHIYNITAFREMAESNNLTVFDQIAKLIHDEKYWTSLYIPPNATYNYYTAITEGNGDFNLSGNGVISIYESARHSFGMSIWGLPSLQAVEGLWLSAQSKMVGGIFGNTTLTSQTQIELLGTPLQFRRLDNVQYNLAIYVGPFHDGIIYLTILSIMNLDFFGPLNMAVARSGIKRSHFLIFRYLSSVISFFIMSLCACLVTLAFQVPFTNSYGRGGFMVYWMITFLDMWALGAINELVGMFILTIYPPLLQFWVLFIIIANITPTFTPIGLLPKFFRYGYAMPSHNYYEAIKTIFFRTTRRQLGRNIGILVAWFSTLSIAFPCMTIYYLNAMDKKEKKQVCKVIDEEKKGPEECEP</sequence>
<dbReference type="VEuPathDB" id="FungiDB:CTRG_00459"/>
<evidence type="ECO:0000313" key="5">
    <source>
        <dbReference type="Proteomes" id="UP000002037"/>
    </source>
</evidence>
<organism evidence="4 5">
    <name type="scientific">Candida tropicalis (strain ATCC MYA-3404 / T1)</name>
    <name type="common">Yeast</name>
    <dbReference type="NCBI Taxonomy" id="294747"/>
    <lineage>
        <taxon>Eukaryota</taxon>
        <taxon>Fungi</taxon>
        <taxon>Dikarya</taxon>
        <taxon>Ascomycota</taxon>
        <taxon>Saccharomycotina</taxon>
        <taxon>Pichiomycetes</taxon>
        <taxon>Debaryomycetaceae</taxon>
        <taxon>Candida/Lodderomyces clade</taxon>
        <taxon>Candida</taxon>
    </lineage>
</organism>
<dbReference type="AlphaFoldDB" id="C5M320"/>
<reference evidence="4 5" key="1">
    <citation type="journal article" date="2009" name="Nature">
        <title>Evolution of pathogenicity and sexual reproduction in eight Candida genomes.</title>
        <authorList>
            <person name="Butler G."/>
            <person name="Rasmussen M.D."/>
            <person name="Lin M.F."/>
            <person name="Santos M.A."/>
            <person name="Sakthikumar S."/>
            <person name="Munro C.A."/>
            <person name="Rheinbay E."/>
            <person name="Grabherr M."/>
            <person name="Forche A."/>
            <person name="Reedy J.L."/>
            <person name="Agrafioti I."/>
            <person name="Arnaud M.B."/>
            <person name="Bates S."/>
            <person name="Brown A.J."/>
            <person name="Brunke S."/>
            <person name="Costanzo M.C."/>
            <person name="Fitzpatrick D.A."/>
            <person name="de Groot P.W."/>
            <person name="Harris D."/>
            <person name="Hoyer L.L."/>
            <person name="Hube B."/>
            <person name="Klis F.M."/>
            <person name="Kodira C."/>
            <person name="Lennard N."/>
            <person name="Logue M.E."/>
            <person name="Martin R."/>
            <person name="Neiman A.M."/>
            <person name="Nikolaou E."/>
            <person name="Quail M.A."/>
            <person name="Quinn J."/>
            <person name="Santos M.C."/>
            <person name="Schmitzberger F.F."/>
            <person name="Sherlock G."/>
            <person name="Shah P."/>
            <person name="Silverstein K.A."/>
            <person name="Skrzypek M.S."/>
            <person name="Soll D."/>
            <person name="Staggs R."/>
            <person name="Stansfield I."/>
            <person name="Stumpf M.P."/>
            <person name="Sudbery P.E."/>
            <person name="Srikantha T."/>
            <person name="Zeng Q."/>
            <person name="Berman J."/>
            <person name="Berriman M."/>
            <person name="Heitman J."/>
            <person name="Gow N.A."/>
            <person name="Lorenz M.C."/>
            <person name="Birren B.W."/>
            <person name="Kellis M."/>
            <person name="Cuomo C.A."/>
        </authorList>
    </citation>
    <scope>NUCLEOTIDE SEQUENCE [LARGE SCALE GENOMIC DNA]</scope>
    <source>
        <strain evidence="5">ATCC MYA-3404 / T1</strain>
    </source>
</reference>
<gene>
    <name evidence="4" type="ORF">CTRG_00459</name>
</gene>
<dbReference type="Proteomes" id="UP000002037">
    <property type="component" value="Unassembled WGS sequence"/>
</dbReference>
<dbReference type="PANTHER" id="PTHR34814">
    <property type="entry name" value="NITROSOGUANIDINE RESISTANCE PROTEIN SNG1"/>
    <property type="match status" value="1"/>
</dbReference>
<dbReference type="KEGG" id="ctp:CTRG_00459"/>
<feature type="region of interest" description="Disordered" evidence="1">
    <location>
        <begin position="1"/>
        <end position="34"/>
    </location>
</feature>
<feature type="transmembrane region" description="Helical" evidence="2">
    <location>
        <begin position="396"/>
        <end position="416"/>
    </location>
</feature>
<accession>C5M320</accession>
<evidence type="ECO:0000259" key="3">
    <source>
        <dbReference type="Pfam" id="PF12051"/>
    </source>
</evidence>
<feature type="transmembrane region" description="Helical" evidence="2">
    <location>
        <begin position="324"/>
        <end position="350"/>
    </location>
</feature>
<keyword evidence="2" id="KW-0812">Transmembrane</keyword>
<evidence type="ECO:0000256" key="2">
    <source>
        <dbReference type="SAM" id="Phobius"/>
    </source>
</evidence>
<evidence type="ECO:0000313" key="4">
    <source>
        <dbReference type="EMBL" id="EER35720.1"/>
    </source>
</evidence>